<proteinExistence type="predicted"/>
<sequence length="323" mass="36416">MDITFFILVIVVLLFLRRVRARVPYVEIGDAYAHGNYPHRFPNRGVAARWYLKGARQSRDPVCRGLCASRLGSLRETLVFREDHAGVPMEPNLNTRNTRDSQNSHDHGVVTALVQNLKKLGIDFKSSSREFREADEVVAEAVEFCTSMSLPDEDVNKILRVLHSISQTDPSRFRDTDFTQINVLDMVLWKIATVNPDDVRSNMRETLLKRLASGVEGDSVVCGTGRMGRILSVFEGTDNFQKSVSIDVVSQEIARAASRIRSEVLDRATKEERQAYENGTSPDPISKTMSEKLGDEARKLYIEDLKMHPNVVEPLLEVYSGAF</sequence>
<reference evidence="1 2" key="1">
    <citation type="journal article" date="2009" name="Virology">
        <title>Genomic analysis of the smallest giant virus--Feldmannia sp. virus 158.</title>
        <authorList>
            <person name="Schroeder D.C."/>
            <person name="Park Y."/>
            <person name="Yoon H.M."/>
            <person name="Lee Y.S."/>
            <person name="Kang S.W."/>
            <person name="Meints R.H."/>
            <person name="Ivey R.G."/>
            <person name="Choi T.J."/>
        </authorList>
    </citation>
    <scope>NUCLEOTIDE SEQUENCE [LARGE SCALE GENOMIC DNA]</scope>
    <source>
        <strain evidence="1">FsV-158</strain>
    </source>
</reference>
<protein>
    <submittedName>
        <fullName evidence="1">Uncharacterized protein</fullName>
    </submittedName>
</protein>
<name>B5LWL2_9PHYC</name>
<dbReference type="RefSeq" id="YP_002154745.1">
    <property type="nucleotide sequence ID" value="NC_011183.1"/>
</dbReference>
<dbReference type="GeneID" id="6804905"/>
<keyword evidence="2" id="KW-1185">Reference proteome</keyword>
<accession>B5LWL2</accession>
<evidence type="ECO:0000313" key="1">
    <source>
        <dbReference type="EMBL" id="ACH46875.1"/>
    </source>
</evidence>
<dbReference type="EMBL" id="EU916176">
    <property type="protein sequence ID" value="ACH46875.1"/>
    <property type="molecule type" value="Genomic_DNA"/>
</dbReference>
<organism evidence="1 2">
    <name type="scientific">Feldmannia species virus</name>
    <dbReference type="NCBI Taxonomy" id="39420"/>
    <lineage>
        <taxon>Viruses</taxon>
        <taxon>Varidnaviria</taxon>
        <taxon>Bamfordvirae</taxon>
        <taxon>Nucleocytoviricota</taxon>
        <taxon>Megaviricetes</taxon>
        <taxon>Algavirales</taxon>
        <taxon>Phycodnaviridae</taxon>
        <taxon>Phaeovirus</taxon>
        <taxon>Phaeovirus feldmanniae</taxon>
    </lineage>
</organism>
<dbReference type="KEGG" id="vg:6804905"/>
<dbReference type="Proteomes" id="UP000204092">
    <property type="component" value="Segment"/>
</dbReference>
<evidence type="ECO:0000313" key="2">
    <source>
        <dbReference type="Proteomes" id="UP000204092"/>
    </source>
</evidence>